<accession>A0A1F4VG29</accession>
<comment type="caution">
    <text evidence="2">The sequence shown here is derived from an EMBL/GenBank/DDBJ whole genome shotgun (WGS) entry which is preliminary data.</text>
</comment>
<reference evidence="2 3" key="1">
    <citation type="journal article" date="2016" name="Nat. Commun.">
        <title>Thousands of microbial genomes shed light on interconnected biogeochemical processes in an aquifer system.</title>
        <authorList>
            <person name="Anantharaman K."/>
            <person name="Brown C.T."/>
            <person name="Hug L.A."/>
            <person name="Sharon I."/>
            <person name="Castelle C.J."/>
            <person name="Probst A.J."/>
            <person name="Thomas B.C."/>
            <person name="Singh A."/>
            <person name="Wilkins M.J."/>
            <person name="Karaoz U."/>
            <person name="Brodie E.L."/>
            <person name="Williams K.H."/>
            <person name="Hubbard S.S."/>
            <person name="Banfield J.F."/>
        </authorList>
    </citation>
    <scope>NUCLEOTIDE SEQUENCE [LARGE SCALE GENOMIC DNA]</scope>
</reference>
<dbReference type="PANTHER" id="PTHR43591">
    <property type="entry name" value="METHYLTRANSFERASE"/>
    <property type="match status" value="1"/>
</dbReference>
<dbReference type="AlphaFoldDB" id="A0A1F4VG29"/>
<protein>
    <recommendedName>
        <fullName evidence="1">Methyltransferase type 11 domain-containing protein</fullName>
    </recommendedName>
</protein>
<dbReference type="InterPro" id="IPR029063">
    <property type="entry name" value="SAM-dependent_MTases_sf"/>
</dbReference>
<dbReference type="SUPFAM" id="SSF53335">
    <property type="entry name" value="S-adenosyl-L-methionine-dependent methyltransferases"/>
    <property type="match status" value="1"/>
</dbReference>
<feature type="domain" description="Methyltransferase type 11" evidence="1">
    <location>
        <begin position="57"/>
        <end position="152"/>
    </location>
</feature>
<evidence type="ECO:0000313" key="3">
    <source>
        <dbReference type="Proteomes" id="UP000177763"/>
    </source>
</evidence>
<proteinExistence type="predicted"/>
<dbReference type="Proteomes" id="UP000177763">
    <property type="component" value="Unassembled WGS sequence"/>
</dbReference>
<dbReference type="STRING" id="1802630.A3H26_03190"/>
<name>A0A1F4VG29_UNCKA</name>
<gene>
    <name evidence="2" type="ORF">A3H26_03190</name>
</gene>
<evidence type="ECO:0000259" key="1">
    <source>
        <dbReference type="Pfam" id="PF08241"/>
    </source>
</evidence>
<evidence type="ECO:0000313" key="2">
    <source>
        <dbReference type="EMBL" id="OGC56192.1"/>
    </source>
</evidence>
<dbReference type="CDD" id="cd02440">
    <property type="entry name" value="AdoMet_MTases"/>
    <property type="match status" value="1"/>
</dbReference>
<dbReference type="InterPro" id="IPR013216">
    <property type="entry name" value="Methyltransf_11"/>
</dbReference>
<dbReference type="Pfam" id="PF08241">
    <property type="entry name" value="Methyltransf_11"/>
    <property type="match status" value="1"/>
</dbReference>
<dbReference type="EMBL" id="MEVN01000045">
    <property type="protein sequence ID" value="OGC56192.1"/>
    <property type="molecule type" value="Genomic_DNA"/>
</dbReference>
<sequence length="243" mass="27934">MNKKVIFKKRIPEPKEMGKEEMKVFEKMSSDNYQRWMIPLVDDVLERTNIKKGAIADIGCGPGLLSKELASRSVEFRVTGVDISSVALDMARKNCKGLSNVLFRYGNVNKLPFQDGTFDIVVCKDGFHHFPSPVRALREMLRVVKGGGILYIQDMRRDLPSYLLKRSVPPQNTLQKLQYYSTRASYTKDEIKCLLRAFPLQHITVKTRIISSVLKQKYVKKGINLMRLKESFQARYIAVAQKR</sequence>
<organism evidence="2 3">
    <name type="scientific">candidate division WWE3 bacterium RIFCSPLOWO2_12_FULL_36_10</name>
    <dbReference type="NCBI Taxonomy" id="1802630"/>
    <lineage>
        <taxon>Bacteria</taxon>
        <taxon>Katanobacteria</taxon>
    </lineage>
</organism>
<dbReference type="Gene3D" id="3.40.50.150">
    <property type="entry name" value="Vaccinia Virus protein VP39"/>
    <property type="match status" value="1"/>
</dbReference>